<dbReference type="AlphaFoldDB" id="A0A166BUU1"/>
<keyword evidence="5" id="KW-0539">Nucleus</keyword>
<proteinExistence type="predicted"/>
<dbReference type="FunFam" id="1.25.10.10:FF:001136">
    <property type="entry name" value="Beta-catenin-like protein 1"/>
    <property type="match status" value="1"/>
</dbReference>
<keyword evidence="3" id="KW-0677">Repeat</keyword>
<dbReference type="Pfam" id="PF08216">
    <property type="entry name" value="CTNNBL"/>
    <property type="match status" value="1"/>
</dbReference>
<gene>
    <name evidence="9" type="ORF">EXIGLDRAFT_786097</name>
</gene>
<evidence type="ECO:0000313" key="10">
    <source>
        <dbReference type="Proteomes" id="UP000077266"/>
    </source>
</evidence>
<dbReference type="InParanoid" id="A0A166BUU1"/>
<protein>
    <submittedName>
        <fullName evidence="9">DUF1716-domain-containing protein</fullName>
    </submittedName>
</protein>
<sequence length="647" mass="71905">MDIDKLFKVPKLPTGGNKRRMPDLPSAEVLKRMRLDAEGTSSVTTTTTTTTVKNVTTTRKATVEDVDEDEDMDVDTSRDSTEFAPGGDADYFTEEDDEGRFFGGGLTKEQKEILNIFEKAAGQDGVQDEGEMTPAHIRRLVLKFERAATKNQEQRAKHADDPAKFIDSEADLDSAIKALLPLAQAPARAYPELAKGGGAARLASLLSHENADIALDVVELIHELTDEDSGEDALDDDDEDEDQEYTREEALKLLVDTFLENSVLELLVQNLDRLNESEDADRQGVFQILGIFENMLSINPQLANELVARTSLMKWLLQRVEAKTYDENRGYAAEILAILLQDHTANRLQFGQLDGVEALLKVLSQYRKRDPADADETEFMENLFDVLCSALAEMEIKKLFLKSEGVDLMVLMMKEKMQSRSRSIKVLDHALSSPAGSANCEAFVEALGLKTLFPAFMGKHSSTGKKGTKEQQPAQEDTAHVLGILSSLLSNLASGTPARTRLLAKFVDAGYEKVDRLLELREGAENRLRVTERDIEQEKKQLEVAGEEVGQNEEDLWFIRRLEGGLFTLQTIDYILAWICMEDDGVRAHAQTLLARKSKTLKDVVKVLQGFLDSATDEADVVLDENGEPAPTQRMILTELVAFLDAC</sequence>
<organism evidence="9 10">
    <name type="scientific">Exidia glandulosa HHB12029</name>
    <dbReference type="NCBI Taxonomy" id="1314781"/>
    <lineage>
        <taxon>Eukaryota</taxon>
        <taxon>Fungi</taxon>
        <taxon>Dikarya</taxon>
        <taxon>Basidiomycota</taxon>
        <taxon>Agaricomycotina</taxon>
        <taxon>Agaricomycetes</taxon>
        <taxon>Auriculariales</taxon>
        <taxon>Exidiaceae</taxon>
        <taxon>Exidia</taxon>
    </lineage>
</organism>
<dbReference type="GO" id="GO:0005681">
    <property type="term" value="C:spliceosomal complex"/>
    <property type="evidence" value="ECO:0007669"/>
    <property type="project" value="TreeGrafter"/>
</dbReference>
<evidence type="ECO:0000256" key="2">
    <source>
        <dbReference type="ARBA" id="ARBA00022553"/>
    </source>
</evidence>
<evidence type="ECO:0000256" key="5">
    <source>
        <dbReference type="ARBA" id="ARBA00023242"/>
    </source>
</evidence>
<dbReference type="OrthoDB" id="1898821at2759"/>
<dbReference type="GO" id="GO:0010467">
    <property type="term" value="P:gene expression"/>
    <property type="evidence" value="ECO:0007669"/>
    <property type="project" value="UniProtKB-ARBA"/>
</dbReference>
<dbReference type="InterPro" id="IPR013180">
    <property type="entry name" value="CTNNBL1_N"/>
</dbReference>
<keyword evidence="10" id="KW-1185">Reference proteome</keyword>
<feature type="region of interest" description="Disordered" evidence="7">
    <location>
        <begin position="61"/>
        <end position="94"/>
    </location>
</feature>
<dbReference type="InterPro" id="IPR039678">
    <property type="entry name" value="CTNNBL1"/>
</dbReference>
<dbReference type="Gene3D" id="1.25.10.10">
    <property type="entry name" value="Leucine-rich Repeat Variant"/>
    <property type="match status" value="1"/>
</dbReference>
<dbReference type="SMART" id="SM01156">
    <property type="entry name" value="DUF1716"/>
    <property type="match status" value="1"/>
</dbReference>
<feature type="domain" description="Beta-catenin-like protein 1 N-terminal" evidence="8">
    <location>
        <begin position="106"/>
        <end position="218"/>
    </location>
</feature>
<dbReference type="STRING" id="1314781.A0A166BUU1"/>
<evidence type="ECO:0000256" key="1">
    <source>
        <dbReference type="ARBA" id="ARBA00004123"/>
    </source>
</evidence>
<dbReference type="PANTHER" id="PTHR14978">
    <property type="entry name" value="BETA-CATENIN-LIKE PROTEIN 1 NUCLEAR ASSOCIATED PROTEIN"/>
    <property type="match status" value="1"/>
</dbReference>
<dbReference type="PANTHER" id="PTHR14978:SF0">
    <property type="entry name" value="BETA-CATENIN-LIKE PROTEIN 1"/>
    <property type="match status" value="1"/>
</dbReference>
<evidence type="ECO:0000256" key="3">
    <source>
        <dbReference type="ARBA" id="ARBA00022737"/>
    </source>
</evidence>
<dbReference type="EMBL" id="KV425882">
    <property type="protein sequence ID" value="KZW04240.1"/>
    <property type="molecule type" value="Genomic_DNA"/>
</dbReference>
<feature type="compositionally biased region" description="Acidic residues" evidence="7">
    <location>
        <begin position="64"/>
        <end position="74"/>
    </location>
</feature>
<dbReference type="InterPro" id="IPR016024">
    <property type="entry name" value="ARM-type_fold"/>
</dbReference>
<dbReference type="InterPro" id="IPR011989">
    <property type="entry name" value="ARM-like"/>
</dbReference>
<feature type="coiled-coil region" evidence="6">
    <location>
        <begin position="514"/>
        <end position="555"/>
    </location>
</feature>
<accession>A0A166BUU1</accession>
<dbReference type="Proteomes" id="UP000077266">
    <property type="component" value="Unassembled WGS sequence"/>
</dbReference>
<name>A0A166BUU1_EXIGL</name>
<evidence type="ECO:0000313" key="9">
    <source>
        <dbReference type="EMBL" id="KZW04240.1"/>
    </source>
</evidence>
<dbReference type="SUPFAM" id="SSF48371">
    <property type="entry name" value="ARM repeat"/>
    <property type="match status" value="1"/>
</dbReference>
<evidence type="ECO:0000256" key="6">
    <source>
        <dbReference type="SAM" id="Coils"/>
    </source>
</evidence>
<evidence type="ECO:0000256" key="7">
    <source>
        <dbReference type="SAM" id="MobiDB-lite"/>
    </source>
</evidence>
<reference evidence="9 10" key="1">
    <citation type="journal article" date="2016" name="Mol. Biol. Evol.">
        <title>Comparative Genomics of Early-Diverging Mushroom-Forming Fungi Provides Insights into the Origins of Lignocellulose Decay Capabilities.</title>
        <authorList>
            <person name="Nagy L.G."/>
            <person name="Riley R."/>
            <person name="Tritt A."/>
            <person name="Adam C."/>
            <person name="Daum C."/>
            <person name="Floudas D."/>
            <person name="Sun H."/>
            <person name="Yadav J.S."/>
            <person name="Pangilinan J."/>
            <person name="Larsson K.H."/>
            <person name="Matsuura K."/>
            <person name="Barry K."/>
            <person name="Labutti K."/>
            <person name="Kuo R."/>
            <person name="Ohm R.A."/>
            <person name="Bhattacharya S.S."/>
            <person name="Shirouzu T."/>
            <person name="Yoshinaga Y."/>
            <person name="Martin F.M."/>
            <person name="Grigoriev I.V."/>
            <person name="Hibbett D.S."/>
        </authorList>
    </citation>
    <scope>NUCLEOTIDE SEQUENCE [LARGE SCALE GENOMIC DNA]</scope>
    <source>
        <strain evidence="9 10">HHB12029</strain>
    </source>
</reference>
<evidence type="ECO:0000256" key="4">
    <source>
        <dbReference type="ARBA" id="ARBA00023054"/>
    </source>
</evidence>
<keyword evidence="4 6" id="KW-0175">Coiled coil</keyword>
<evidence type="ECO:0000259" key="8">
    <source>
        <dbReference type="SMART" id="SM01156"/>
    </source>
</evidence>
<comment type="subcellular location">
    <subcellularLocation>
        <location evidence="1">Nucleus</location>
    </subcellularLocation>
</comment>
<dbReference type="FunCoup" id="A0A166BUU1">
    <property type="interactions" value="819"/>
</dbReference>
<feature type="region of interest" description="Disordered" evidence="7">
    <location>
        <begin position="1"/>
        <end position="25"/>
    </location>
</feature>
<keyword evidence="2" id="KW-0597">Phosphoprotein</keyword>